<dbReference type="AlphaFoldDB" id="A0A5N6J957"/>
<protein>
    <submittedName>
        <fullName evidence="1">Uncharacterized protein</fullName>
    </submittedName>
</protein>
<dbReference type="EMBL" id="ML732789">
    <property type="protein sequence ID" value="KAB8274303.1"/>
    <property type="molecule type" value="Genomic_DNA"/>
</dbReference>
<name>A0A5N6J957_9EURO</name>
<gene>
    <name evidence="1" type="ORF">BDV30DRAFT_209220</name>
</gene>
<keyword evidence="2" id="KW-1185">Reference proteome</keyword>
<accession>A0A5N6J957</accession>
<evidence type="ECO:0000313" key="1">
    <source>
        <dbReference type="EMBL" id="KAB8274303.1"/>
    </source>
</evidence>
<dbReference type="Proteomes" id="UP000326289">
    <property type="component" value="Unassembled WGS sequence"/>
</dbReference>
<sequence length="75" mass="8464">MLGIIKNLKANRRTRLAGNCTGRAFIPSFSSIPLRSRWAMLSRGPPWSLPLILTLCSLMFDVSWIPLYELTLMIG</sequence>
<reference evidence="1 2" key="1">
    <citation type="submission" date="2019-04" db="EMBL/GenBank/DDBJ databases">
        <title>Fungal friends and foes A comparative genomics study of 23 Aspergillus species from section Flavi.</title>
        <authorList>
            <consortium name="DOE Joint Genome Institute"/>
            <person name="Kjaerbolling I."/>
            <person name="Vesth T.C."/>
            <person name="Frisvad J.C."/>
            <person name="Nybo J.L."/>
            <person name="Theobald S."/>
            <person name="Kildgaard S."/>
            <person name="Petersen T.I."/>
            <person name="Kuo A."/>
            <person name="Sato A."/>
            <person name="Lyhne E.K."/>
            <person name="Kogle M.E."/>
            <person name="Wiebenga A."/>
            <person name="Kun R.S."/>
            <person name="Lubbers R.J."/>
            <person name="Makela M.R."/>
            <person name="Barry K."/>
            <person name="Chovatia M."/>
            <person name="Clum A."/>
            <person name="Daum C."/>
            <person name="Haridas S."/>
            <person name="He G."/>
            <person name="LaButti K."/>
            <person name="Lipzen A."/>
            <person name="Mondo S."/>
            <person name="Pangilinan J."/>
            <person name="Riley R."/>
            <person name="Salamov A."/>
            <person name="Simmons B.A."/>
            <person name="Magnuson J.K."/>
            <person name="Henrissat B."/>
            <person name="Mortensen U.H."/>
            <person name="Larsen T.O."/>
            <person name="De vries R.P."/>
            <person name="Grigoriev I.V."/>
            <person name="Machida M."/>
            <person name="Baker S.E."/>
            <person name="Andersen M.R."/>
        </authorList>
    </citation>
    <scope>NUCLEOTIDE SEQUENCE [LARGE SCALE GENOMIC DNA]</scope>
    <source>
        <strain evidence="1 2">CBS 117635</strain>
    </source>
</reference>
<evidence type="ECO:0000313" key="2">
    <source>
        <dbReference type="Proteomes" id="UP000326289"/>
    </source>
</evidence>
<organism evidence="1 2">
    <name type="scientific">Aspergillus minisclerotigenes</name>
    <dbReference type="NCBI Taxonomy" id="656917"/>
    <lineage>
        <taxon>Eukaryota</taxon>
        <taxon>Fungi</taxon>
        <taxon>Dikarya</taxon>
        <taxon>Ascomycota</taxon>
        <taxon>Pezizomycotina</taxon>
        <taxon>Eurotiomycetes</taxon>
        <taxon>Eurotiomycetidae</taxon>
        <taxon>Eurotiales</taxon>
        <taxon>Aspergillaceae</taxon>
        <taxon>Aspergillus</taxon>
        <taxon>Aspergillus subgen. Circumdati</taxon>
    </lineage>
</organism>
<proteinExistence type="predicted"/>